<evidence type="ECO:0000313" key="2">
    <source>
        <dbReference type="EMBL" id="GAA2032709.1"/>
    </source>
</evidence>
<organism evidence="2 3">
    <name type="scientific">Terrabacter terrae</name>
    <dbReference type="NCBI Taxonomy" id="318434"/>
    <lineage>
        <taxon>Bacteria</taxon>
        <taxon>Bacillati</taxon>
        <taxon>Actinomycetota</taxon>
        <taxon>Actinomycetes</taxon>
        <taxon>Micrococcales</taxon>
        <taxon>Intrasporangiaceae</taxon>
        <taxon>Terrabacter</taxon>
    </lineage>
</organism>
<sequence length="172" mass="17342">MSDDVMTVTESAPTRDVRTLAESVATLAEAGGTSVAAAESLTGGSISAALAAAPSASSWFRGAVTAYATEVKQQVLHVRPGPVISMACAEAMATGVARLMGADIAVAVTGVGGPDEQEGKPAGTVLVAVASASGVLGQRELRLQGEPAEIVDATTRSALELLEHQLQRSRAE</sequence>
<dbReference type="NCBIfam" id="TIGR00199">
    <property type="entry name" value="PncC_domain"/>
    <property type="match status" value="1"/>
</dbReference>
<dbReference type="InterPro" id="IPR008136">
    <property type="entry name" value="CinA_C"/>
</dbReference>
<keyword evidence="3" id="KW-1185">Reference proteome</keyword>
<dbReference type="Pfam" id="PF02464">
    <property type="entry name" value="CinA"/>
    <property type="match status" value="1"/>
</dbReference>
<dbReference type="Proteomes" id="UP001501285">
    <property type="component" value="Unassembled WGS sequence"/>
</dbReference>
<proteinExistence type="predicted"/>
<dbReference type="EMBL" id="BAAANB010000021">
    <property type="protein sequence ID" value="GAA2032709.1"/>
    <property type="molecule type" value="Genomic_DNA"/>
</dbReference>
<feature type="domain" description="CinA C-terminal" evidence="1">
    <location>
        <begin position="19"/>
        <end position="165"/>
    </location>
</feature>
<reference evidence="2 3" key="1">
    <citation type="journal article" date="2019" name="Int. J. Syst. Evol. Microbiol.">
        <title>The Global Catalogue of Microorganisms (GCM) 10K type strain sequencing project: providing services to taxonomists for standard genome sequencing and annotation.</title>
        <authorList>
            <consortium name="The Broad Institute Genomics Platform"/>
            <consortium name="The Broad Institute Genome Sequencing Center for Infectious Disease"/>
            <person name="Wu L."/>
            <person name="Ma J."/>
        </authorList>
    </citation>
    <scope>NUCLEOTIDE SEQUENCE [LARGE SCALE GENOMIC DNA]</scope>
    <source>
        <strain evidence="2 3">JCM 14283</strain>
    </source>
</reference>
<name>A0ABN2UAN7_9MICO</name>
<dbReference type="SUPFAM" id="SSF142433">
    <property type="entry name" value="CinA-like"/>
    <property type="match status" value="1"/>
</dbReference>
<dbReference type="InterPro" id="IPR036653">
    <property type="entry name" value="CinA-like_C"/>
</dbReference>
<dbReference type="RefSeq" id="WP_343991523.1">
    <property type="nucleotide sequence ID" value="NZ_BAAANB010000021.1"/>
</dbReference>
<protein>
    <submittedName>
        <fullName evidence="2">CinA family protein</fullName>
    </submittedName>
</protein>
<evidence type="ECO:0000313" key="3">
    <source>
        <dbReference type="Proteomes" id="UP001501285"/>
    </source>
</evidence>
<evidence type="ECO:0000259" key="1">
    <source>
        <dbReference type="Pfam" id="PF02464"/>
    </source>
</evidence>
<dbReference type="Gene3D" id="3.90.950.20">
    <property type="entry name" value="CinA-like"/>
    <property type="match status" value="1"/>
</dbReference>
<accession>A0ABN2UAN7</accession>
<comment type="caution">
    <text evidence="2">The sequence shown here is derived from an EMBL/GenBank/DDBJ whole genome shotgun (WGS) entry which is preliminary data.</text>
</comment>
<gene>
    <name evidence="2" type="ORF">GCM10009740_23620</name>
</gene>